<organism evidence="1 2">
    <name type="scientific">Ignicoccus pacificus DSM 13166</name>
    <dbReference type="NCBI Taxonomy" id="940294"/>
    <lineage>
        <taxon>Archaea</taxon>
        <taxon>Thermoproteota</taxon>
        <taxon>Thermoprotei</taxon>
        <taxon>Desulfurococcales</taxon>
        <taxon>Desulfurococcaceae</taxon>
        <taxon>Ignicoccus</taxon>
    </lineage>
</organism>
<protein>
    <submittedName>
        <fullName evidence="1">Uncharacterized protein</fullName>
    </submittedName>
</protein>
<keyword evidence="2" id="KW-1185">Reference proteome</keyword>
<gene>
    <name evidence="1" type="ORF">IPA_03760</name>
</gene>
<dbReference type="EMBL" id="CP006868">
    <property type="protein sequence ID" value="UXD22349.1"/>
    <property type="molecule type" value="Genomic_DNA"/>
</dbReference>
<evidence type="ECO:0000313" key="2">
    <source>
        <dbReference type="Proteomes" id="UP001063698"/>
    </source>
</evidence>
<reference evidence="1" key="1">
    <citation type="submission" date="2013-11" db="EMBL/GenBank/DDBJ databases">
        <title>Comparative genomics of Ignicoccus.</title>
        <authorList>
            <person name="Podar M."/>
        </authorList>
    </citation>
    <scope>NUCLEOTIDE SEQUENCE</scope>
    <source>
        <strain evidence="1">DSM 13166</strain>
    </source>
</reference>
<dbReference type="Proteomes" id="UP001063698">
    <property type="component" value="Chromosome"/>
</dbReference>
<evidence type="ECO:0000313" key="1">
    <source>
        <dbReference type="EMBL" id="UXD22349.1"/>
    </source>
</evidence>
<dbReference type="KEGG" id="ipc:IPA_03760"/>
<name>A0A977PLC2_9CREN</name>
<dbReference type="AlphaFoldDB" id="A0A977PLC2"/>
<accession>A0A977PLC2</accession>
<proteinExistence type="predicted"/>
<sequence length="78" mass="8676">MVGKVKSVIVTFDGTKYCYIEVDEEGKMELRKCCDEAKEVLTEGVRCTVNAYSDRPGFLMECEGVAECSEGRLVIRGT</sequence>